<dbReference type="Pfam" id="PF00773">
    <property type="entry name" value="RNB"/>
    <property type="match status" value="1"/>
</dbReference>
<dbReference type="SUPFAM" id="SSF50249">
    <property type="entry name" value="Nucleic acid-binding proteins"/>
    <property type="match status" value="2"/>
</dbReference>
<protein>
    <submittedName>
        <fullName evidence="3">Ribonuclease</fullName>
    </submittedName>
</protein>
<evidence type="ECO:0000313" key="3">
    <source>
        <dbReference type="EMBL" id="KAE8304093.1"/>
    </source>
</evidence>
<dbReference type="GO" id="GO:0003723">
    <property type="term" value="F:RNA binding"/>
    <property type="evidence" value="ECO:0007669"/>
    <property type="project" value="InterPro"/>
</dbReference>
<accession>A8BQ24</accession>
<dbReference type="GO" id="GO:0000175">
    <property type="term" value="F:3'-5'-RNA exonuclease activity"/>
    <property type="evidence" value="ECO:0000318"/>
    <property type="project" value="GO_Central"/>
</dbReference>
<dbReference type="InterPro" id="IPR050180">
    <property type="entry name" value="RNR_Ribonuclease"/>
</dbReference>
<dbReference type="GeneID" id="5698443"/>
<comment type="caution">
    <text evidence="3">The sequence shown here is derived from an EMBL/GenBank/DDBJ whole genome shotgun (WGS) entry which is preliminary data.</text>
</comment>
<dbReference type="VEuPathDB" id="GiardiaDB:GL50803_9912"/>
<keyword evidence="4" id="KW-1185">Reference proteome</keyword>
<dbReference type="GO" id="GO:0000932">
    <property type="term" value="C:P-body"/>
    <property type="evidence" value="ECO:0000318"/>
    <property type="project" value="GO_Central"/>
</dbReference>
<dbReference type="Gene3D" id="2.40.50.690">
    <property type="match status" value="1"/>
</dbReference>
<name>A8BQ24_GIAIC</name>
<dbReference type="GO" id="GO:0006402">
    <property type="term" value="P:mRNA catabolic process"/>
    <property type="evidence" value="ECO:0000318"/>
    <property type="project" value="GO_Central"/>
</dbReference>
<dbReference type="STRING" id="184922.A8BQ24"/>
<evidence type="ECO:0000313" key="4">
    <source>
        <dbReference type="Proteomes" id="UP000001548"/>
    </source>
</evidence>
<dbReference type="RefSeq" id="XP_001705571.1">
    <property type="nucleotide sequence ID" value="XM_001705519.1"/>
</dbReference>
<dbReference type="FunCoup" id="A8BQ24">
    <property type="interactions" value="143"/>
</dbReference>
<feature type="domain" description="RNB" evidence="2">
    <location>
        <begin position="315"/>
        <end position="710"/>
    </location>
</feature>
<dbReference type="PANTHER" id="PTHR23355:SF9">
    <property type="entry name" value="DIS3-LIKE EXONUCLEASE 2"/>
    <property type="match status" value="1"/>
</dbReference>
<dbReference type="SMART" id="SM00955">
    <property type="entry name" value="RNB"/>
    <property type="match status" value="1"/>
</dbReference>
<dbReference type="InterPro" id="IPR012340">
    <property type="entry name" value="NA-bd_OB-fold"/>
</dbReference>
<evidence type="ECO:0000256" key="1">
    <source>
        <dbReference type="SAM" id="MobiDB-lite"/>
    </source>
</evidence>
<dbReference type="OMA" id="PCIEGFA"/>
<gene>
    <name evidence="3" type="ORF">GL50803_009912</name>
</gene>
<dbReference type="Proteomes" id="UP000001548">
    <property type="component" value="Unassembled WGS sequence"/>
</dbReference>
<dbReference type="AlphaFoldDB" id="A8BQ24"/>
<organism evidence="3 4">
    <name type="scientific">Giardia intestinalis (strain ATCC 50803 / WB clone C6)</name>
    <name type="common">Giardia lamblia</name>
    <dbReference type="NCBI Taxonomy" id="184922"/>
    <lineage>
        <taxon>Eukaryota</taxon>
        <taxon>Metamonada</taxon>
        <taxon>Diplomonadida</taxon>
        <taxon>Hexamitidae</taxon>
        <taxon>Giardiinae</taxon>
        <taxon>Giardia</taxon>
    </lineage>
</organism>
<proteinExistence type="predicted"/>
<dbReference type="KEGG" id="gla:GL50803_009912"/>
<sequence length="1029" mass="116002">MSFLEKTYKQGISRSREYTSGLSHATPPDSSNTSDSELRDYSESSGFTKYWSLEDVNGALKEHPALFIKGKLIIPKKYGHGTVYSTYHNANIHLSSKVALNRSIHDDEVLVFILENQMSTSKTICDWKLDNTPTDQELVMVTQRYEGVVVYNYTAVKNRYLCLQCKLLPNSGNKTTKLLHPLDQRYPAISVSLKDSYQSHDMVFTVEATQWRFSDSHPQGHILPNNRNGSINILSPCLCTTPLDKLCNHVLSSQQLPYTFPDHHSSDPYKPVYDSALAQLSQLCNLPQEGVTSTQSLSSDYFASLIGKFRTEHFRKDLESLGRRSFCEEVVITIDPDTARDFDDAIHISPLVSTGVGPAIRVPISEYWSNYVSPGTKNYTVVGYEVGIHIADATYYLDQSPWLDEMAQKTMSSIYLSDRVCPMLPPLFSNIICSLNPAVPRMAFSIVVQLDVDGRLLPQEVWFGKSIIFSYARLDYSAAQRIINKDFTPDEISKTTTSIFGLWPCIEGFAPVVALSVDLSNKLSLALRKLRKSYGALLISMPEERYAIDPDTLIVSRKQTVEEDEAHHLIEEFMLLGNCLVAQKLILCFPTLPILRIHPTCKKSKILTQILRHRKLPQIDTKSLMQTNKWLDTLGKKIQEDGEEHGVQLANYFFLANCLQKAIYQVGSTHPFKLLTHWGIHAHLYMHFTSPIRRYPDDIAHRLLHLGLALERQVYADDPQYHCSQAATFRPYKFVITEPLDIYKDLLFQPPKSLLRLAKTAYHPNTNAMNVQSGPDTISMEALEEQLLSEGLRVGTSLKSFSFKAVLKDIERRYNSDKSSIIRSVEDVESDVEQQVEQSAKKSPVQAIFDQIEADIATIGYSFSSINTMVEKINAIELKIGMIETMNHRAMLCLLIQQTPEFKSKGGIDVKAYVVSSQLNRLITLYVPAYGCPFSMTYPHELLDNLSIRLRGFDKAVSVEMQKGPPQAAEKGLVDRVPCQDYDLGANEGSSTSVYVLPLMIPISARIVPVSKEFYEGVDLLLTDPSLAE</sequence>
<reference evidence="3 4" key="1">
    <citation type="journal article" date="2007" name="Science">
        <title>Genomic minimalism in the early diverging intestinal parasite Giardia lamblia.</title>
        <authorList>
            <person name="Morrison H.G."/>
            <person name="McArthur A.G."/>
            <person name="Gillin F.D."/>
            <person name="Aley S.B."/>
            <person name="Adam R.D."/>
            <person name="Olsen G.J."/>
            <person name="Best A.A."/>
            <person name="Cande W.Z."/>
            <person name="Chen F."/>
            <person name="Cipriano M.J."/>
            <person name="Davids B.J."/>
            <person name="Dawson S.C."/>
            <person name="Elmendorf H.G."/>
            <person name="Hehl A.B."/>
            <person name="Holder M.E."/>
            <person name="Huse S.M."/>
            <person name="Kim U.U."/>
            <person name="Lasek-Nesselquist E."/>
            <person name="Manning G."/>
            <person name="Nigam A."/>
            <person name="Nixon J.E."/>
            <person name="Palm D."/>
            <person name="Passamaneck N.E."/>
            <person name="Prabhu A."/>
            <person name="Reich C.I."/>
            <person name="Reiner D.S."/>
            <person name="Samuelson J."/>
            <person name="Svard S.G."/>
            <person name="Sogin M.L."/>
        </authorList>
    </citation>
    <scope>NUCLEOTIDE SEQUENCE [LARGE SCALE GENOMIC DNA]</scope>
    <source>
        <strain evidence="3 4">WB C6</strain>
    </source>
</reference>
<feature type="compositionally biased region" description="Polar residues" evidence="1">
    <location>
        <begin position="14"/>
        <end position="35"/>
    </location>
</feature>
<evidence type="ECO:0000259" key="2">
    <source>
        <dbReference type="SMART" id="SM00955"/>
    </source>
</evidence>
<dbReference type="EMBL" id="AACB03000002">
    <property type="protein sequence ID" value="KAE8304093.1"/>
    <property type="molecule type" value="Genomic_DNA"/>
</dbReference>
<dbReference type="PANTHER" id="PTHR23355">
    <property type="entry name" value="RIBONUCLEASE"/>
    <property type="match status" value="1"/>
</dbReference>
<dbReference type="HOGENOM" id="CLU_294654_0_0_1"/>
<dbReference type="InterPro" id="IPR001900">
    <property type="entry name" value="RNase_II/R"/>
</dbReference>
<feature type="region of interest" description="Disordered" evidence="1">
    <location>
        <begin position="14"/>
        <end position="40"/>
    </location>
</feature>